<evidence type="ECO:0000313" key="9">
    <source>
        <dbReference type="EMBL" id="SDF42600.1"/>
    </source>
</evidence>
<comment type="subcellular location">
    <subcellularLocation>
        <location evidence="1">Cell membrane</location>
        <topology evidence="1">Multi-pass membrane protein</topology>
    </subcellularLocation>
    <subcellularLocation>
        <location evidence="6">Membrane</location>
        <topology evidence="6">Multi-pass membrane protein</topology>
    </subcellularLocation>
</comment>
<keyword evidence="6" id="KW-0653">Protein transport</keyword>
<dbReference type="OrthoDB" id="4045at2"/>
<dbReference type="InterPro" id="IPR002898">
    <property type="entry name" value="MotA_ExbB_proton_chnl"/>
</dbReference>
<keyword evidence="10" id="KW-1185">Reference proteome</keyword>
<evidence type="ECO:0000256" key="4">
    <source>
        <dbReference type="ARBA" id="ARBA00022989"/>
    </source>
</evidence>
<dbReference type="PANTHER" id="PTHR30625:SF11">
    <property type="entry name" value="MOTA_TOLQ_EXBB PROTON CHANNEL DOMAIN-CONTAINING PROTEIN"/>
    <property type="match status" value="1"/>
</dbReference>
<dbReference type="RefSeq" id="WP_090018128.1">
    <property type="nucleotide sequence ID" value="NZ_FNCE01000001.1"/>
</dbReference>
<dbReference type="PANTHER" id="PTHR30625">
    <property type="entry name" value="PROTEIN TOLQ"/>
    <property type="match status" value="1"/>
</dbReference>
<evidence type="ECO:0000313" key="10">
    <source>
        <dbReference type="Proteomes" id="UP000199415"/>
    </source>
</evidence>
<sequence>MQTDSQGILDTLLSLAQAGGPVVVILVALSVIALAVTLAKAYQLWRARPDPDGTVEAALNDHRRGATAHALNRLNAGRGALAPILARALAGLRGGAGDRASLREEIEREAGQLMEELRSHLRVLEIIAAVSPLLGLLGTVLGMIEAFQQMEAAGSRVDPAVLSGGIWEALLTTAVGLAVAIPTLMAFTWLERQVERITHHAEDAITRVFTAEASAHAVPEPAPAVQAAE</sequence>
<dbReference type="STRING" id="1082479.SAMN05216241_10158"/>
<evidence type="ECO:0000256" key="5">
    <source>
        <dbReference type="ARBA" id="ARBA00023136"/>
    </source>
</evidence>
<dbReference type="Pfam" id="PF01618">
    <property type="entry name" value="MotA_ExbB"/>
    <property type="match status" value="1"/>
</dbReference>
<keyword evidence="6" id="KW-0813">Transport</keyword>
<feature type="domain" description="MotA/TolQ/ExbB proton channel" evidence="8">
    <location>
        <begin position="83"/>
        <end position="202"/>
    </location>
</feature>
<dbReference type="GO" id="GO:0005886">
    <property type="term" value="C:plasma membrane"/>
    <property type="evidence" value="ECO:0007669"/>
    <property type="project" value="UniProtKB-SubCell"/>
</dbReference>
<dbReference type="Proteomes" id="UP000199415">
    <property type="component" value="Unassembled WGS sequence"/>
</dbReference>
<keyword evidence="5 7" id="KW-0472">Membrane</keyword>
<evidence type="ECO:0000259" key="8">
    <source>
        <dbReference type="Pfam" id="PF01618"/>
    </source>
</evidence>
<name>A0A1G7L0G6_9PROT</name>
<keyword evidence="4 7" id="KW-1133">Transmembrane helix</keyword>
<feature type="transmembrane region" description="Helical" evidence="7">
    <location>
        <begin position="164"/>
        <end position="190"/>
    </location>
</feature>
<feature type="transmembrane region" description="Helical" evidence="7">
    <location>
        <begin position="20"/>
        <end position="39"/>
    </location>
</feature>
<evidence type="ECO:0000256" key="7">
    <source>
        <dbReference type="SAM" id="Phobius"/>
    </source>
</evidence>
<evidence type="ECO:0000256" key="3">
    <source>
        <dbReference type="ARBA" id="ARBA00022692"/>
    </source>
</evidence>
<dbReference type="AlphaFoldDB" id="A0A1G7L0G6"/>
<evidence type="ECO:0000256" key="6">
    <source>
        <dbReference type="RuleBase" id="RU004057"/>
    </source>
</evidence>
<evidence type="ECO:0000256" key="2">
    <source>
        <dbReference type="ARBA" id="ARBA00022475"/>
    </source>
</evidence>
<reference evidence="9 10" key="1">
    <citation type="submission" date="2016-10" db="EMBL/GenBank/DDBJ databases">
        <authorList>
            <person name="de Groot N.N."/>
        </authorList>
    </citation>
    <scope>NUCLEOTIDE SEQUENCE [LARGE SCALE GENOMIC DNA]</scope>
    <source>
        <strain evidence="9 10">DSM 25584</strain>
    </source>
</reference>
<dbReference type="EMBL" id="FNCE01000001">
    <property type="protein sequence ID" value="SDF42600.1"/>
    <property type="molecule type" value="Genomic_DNA"/>
</dbReference>
<keyword evidence="2" id="KW-1003">Cell membrane</keyword>
<keyword evidence="3 7" id="KW-0812">Transmembrane</keyword>
<proteinExistence type="inferred from homology"/>
<comment type="similarity">
    <text evidence="6">Belongs to the exbB/tolQ family.</text>
</comment>
<organism evidence="9 10">
    <name type="scientific">Limimonas halophila</name>
    <dbReference type="NCBI Taxonomy" id="1082479"/>
    <lineage>
        <taxon>Bacteria</taxon>
        <taxon>Pseudomonadati</taxon>
        <taxon>Pseudomonadota</taxon>
        <taxon>Alphaproteobacteria</taxon>
        <taxon>Rhodospirillales</taxon>
        <taxon>Rhodovibrionaceae</taxon>
        <taxon>Limimonas</taxon>
    </lineage>
</organism>
<protein>
    <submittedName>
        <fullName evidence="9">Outer membrane transport energization protein ExbB</fullName>
    </submittedName>
</protein>
<dbReference type="InterPro" id="IPR050790">
    <property type="entry name" value="ExbB/TolQ_transport"/>
</dbReference>
<evidence type="ECO:0000256" key="1">
    <source>
        <dbReference type="ARBA" id="ARBA00004651"/>
    </source>
</evidence>
<gene>
    <name evidence="9" type="ORF">SAMN05216241_10158</name>
</gene>
<dbReference type="GO" id="GO:0017038">
    <property type="term" value="P:protein import"/>
    <property type="evidence" value="ECO:0007669"/>
    <property type="project" value="TreeGrafter"/>
</dbReference>
<feature type="transmembrane region" description="Helical" evidence="7">
    <location>
        <begin position="123"/>
        <end position="144"/>
    </location>
</feature>
<accession>A0A1G7L0G6</accession>